<dbReference type="OrthoDB" id="7340239at2"/>
<dbReference type="Gene3D" id="1.20.1270.180">
    <property type="match status" value="1"/>
</dbReference>
<dbReference type="InterPro" id="IPR009739">
    <property type="entry name" value="LprI-like_N"/>
</dbReference>
<organism evidence="3 4">
    <name type="scientific">Jejubacter calystegiae</name>
    <dbReference type="NCBI Taxonomy" id="2579935"/>
    <lineage>
        <taxon>Bacteria</taxon>
        <taxon>Pseudomonadati</taxon>
        <taxon>Pseudomonadota</taxon>
        <taxon>Gammaproteobacteria</taxon>
        <taxon>Enterobacterales</taxon>
        <taxon>Enterobacteriaceae</taxon>
        <taxon>Jejubacter</taxon>
    </lineage>
</organism>
<accession>A0A4P8YJG0</accession>
<dbReference type="Proteomes" id="UP000302163">
    <property type="component" value="Chromosome"/>
</dbReference>
<sequence>MKYRYLIAASLLLGQSAWAADCAEAQSQTEMNQCAADEYKKADQQLNQSYQSLLKRANPQQQELLKLSEEAWIKVRDADCKFVSSGAEGGSAQALVWNQCLTDKTRERSGFLESFSHCDEGDLSCPVPSRR</sequence>
<dbReference type="Pfam" id="PF07007">
    <property type="entry name" value="LprI"/>
    <property type="match status" value="1"/>
</dbReference>
<dbReference type="AlphaFoldDB" id="A0A4P8YJG0"/>
<proteinExistence type="predicted"/>
<name>A0A4P8YJG0_9ENTR</name>
<protein>
    <submittedName>
        <fullName evidence="3">DUF1311 domain-containing protein</fullName>
    </submittedName>
</protein>
<dbReference type="RefSeq" id="WP_138096905.1">
    <property type="nucleotide sequence ID" value="NZ_CP040428.1"/>
</dbReference>
<dbReference type="EMBL" id="CP040428">
    <property type="protein sequence ID" value="QCT20881.1"/>
    <property type="molecule type" value="Genomic_DNA"/>
</dbReference>
<feature type="signal peptide" evidence="1">
    <location>
        <begin position="1"/>
        <end position="19"/>
    </location>
</feature>
<keyword evidence="1" id="KW-0732">Signal</keyword>
<dbReference type="PANTHER" id="PTHR39176:SF1">
    <property type="entry name" value="PERIPLASMIC PROTEIN"/>
    <property type="match status" value="1"/>
</dbReference>
<reference evidence="3 4" key="1">
    <citation type="submission" date="2019-05" db="EMBL/GenBank/DDBJ databases">
        <title>Complete genome sequence of Izhakiella calystegiae KSNA2, an endophyte isolated from beach morning glory (Calystegia soldanella).</title>
        <authorList>
            <person name="Jiang L."/>
            <person name="Jeong J.C."/>
            <person name="Kim C.Y."/>
            <person name="Kim D.H."/>
            <person name="Kim S.W."/>
            <person name="Lee j."/>
        </authorList>
    </citation>
    <scope>NUCLEOTIDE SEQUENCE [LARGE SCALE GENOMIC DNA]</scope>
    <source>
        <strain evidence="3 4">KSNA2</strain>
    </source>
</reference>
<dbReference type="PANTHER" id="PTHR39176">
    <property type="entry name" value="PERIPLASMIC PROTEIN-RELATED"/>
    <property type="match status" value="1"/>
</dbReference>
<feature type="chain" id="PRO_5020803117" evidence="1">
    <location>
        <begin position="20"/>
        <end position="131"/>
    </location>
</feature>
<dbReference type="KEGG" id="izh:FEM41_15110"/>
<evidence type="ECO:0000313" key="3">
    <source>
        <dbReference type="EMBL" id="QCT20881.1"/>
    </source>
</evidence>
<evidence type="ECO:0000259" key="2">
    <source>
        <dbReference type="Pfam" id="PF07007"/>
    </source>
</evidence>
<evidence type="ECO:0000313" key="4">
    <source>
        <dbReference type="Proteomes" id="UP000302163"/>
    </source>
</evidence>
<evidence type="ECO:0000256" key="1">
    <source>
        <dbReference type="SAM" id="SignalP"/>
    </source>
</evidence>
<gene>
    <name evidence="3" type="ORF">FEM41_15110</name>
</gene>
<feature type="domain" description="Lysozyme inhibitor LprI-like N-terminal" evidence="2">
    <location>
        <begin position="22"/>
        <end position="110"/>
    </location>
</feature>
<keyword evidence="4" id="KW-1185">Reference proteome</keyword>